<evidence type="ECO:0000256" key="6">
    <source>
        <dbReference type="ARBA" id="ARBA00022737"/>
    </source>
</evidence>
<dbReference type="InterPro" id="IPR052235">
    <property type="entry name" value="Nephronectin_domain"/>
</dbReference>
<evidence type="ECO:0000256" key="12">
    <source>
        <dbReference type="PROSITE-ProRule" id="PRU00076"/>
    </source>
</evidence>
<dbReference type="InterPro" id="IPR018097">
    <property type="entry name" value="EGF_Ca-bd_CS"/>
</dbReference>
<evidence type="ECO:0000256" key="8">
    <source>
        <dbReference type="ARBA" id="ARBA00022869"/>
    </source>
</evidence>
<feature type="domain" description="EGF-like" evidence="14">
    <location>
        <begin position="982"/>
        <end position="1023"/>
    </location>
</feature>
<dbReference type="SUPFAM" id="SSF57184">
    <property type="entry name" value="Growth factor receptor domain"/>
    <property type="match status" value="1"/>
</dbReference>
<feature type="disulfide bond" evidence="12">
    <location>
        <begin position="992"/>
        <end position="1009"/>
    </location>
</feature>
<keyword evidence="18" id="KW-1185">Reference proteome</keyword>
<feature type="repeat" description="LDL-receptor class B" evidence="13">
    <location>
        <begin position="1117"/>
        <end position="1159"/>
    </location>
</feature>
<accession>A0A482X120</accession>
<evidence type="ECO:0000256" key="2">
    <source>
        <dbReference type="ARBA" id="ARBA00022525"/>
    </source>
</evidence>
<dbReference type="InterPro" id="IPR009017">
    <property type="entry name" value="GFP"/>
</dbReference>
<evidence type="ECO:0000256" key="7">
    <source>
        <dbReference type="ARBA" id="ARBA00022837"/>
    </source>
</evidence>
<proteinExistence type="predicted"/>
<dbReference type="PANTHER" id="PTHR24050">
    <property type="entry name" value="PA14 DOMAIN-CONTAINING PROTEIN"/>
    <property type="match status" value="1"/>
</dbReference>
<dbReference type="CDD" id="cd00054">
    <property type="entry name" value="EGF_CA"/>
    <property type="match status" value="3"/>
</dbReference>
<name>A0A482X120_LAOST</name>
<feature type="disulfide bond" evidence="12">
    <location>
        <begin position="905"/>
        <end position="922"/>
    </location>
</feature>
<dbReference type="PROSITE" id="PS50026">
    <property type="entry name" value="EGF_3"/>
    <property type="match status" value="9"/>
</dbReference>
<dbReference type="InterPro" id="IPR000152">
    <property type="entry name" value="EGF-type_Asp/Asn_hydroxyl_site"/>
</dbReference>
<reference evidence="17 18" key="1">
    <citation type="journal article" date="2017" name="Gigascience">
        <title>Genome sequence of the small brown planthopper, Laodelphax striatellus.</title>
        <authorList>
            <person name="Zhu J."/>
            <person name="Jiang F."/>
            <person name="Wang X."/>
            <person name="Yang P."/>
            <person name="Bao Y."/>
            <person name="Zhao W."/>
            <person name="Wang W."/>
            <person name="Lu H."/>
            <person name="Wang Q."/>
            <person name="Cui N."/>
            <person name="Li J."/>
            <person name="Chen X."/>
            <person name="Luo L."/>
            <person name="Yu J."/>
            <person name="Kang L."/>
            <person name="Cui F."/>
        </authorList>
    </citation>
    <scope>NUCLEOTIDE SEQUENCE [LARGE SCALE GENOMIC DNA]</scope>
    <source>
        <strain evidence="17">Lst14</strain>
    </source>
</reference>
<dbReference type="PROSITE" id="PS00010">
    <property type="entry name" value="ASX_HYDROXYL"/>
    <property type="match status" value="2"/>
</dbReference>
<dbReference type="SMART" id="SM00179">
    <property type="entry name" value="EGF_CA"/>
    <property type="match status" value="6"/>
</dbReference>
<keyword evidence="5" id="KW-0732">Signal</keyword>
<feature type="domain" description="EGF-like" evidence="14">
    <location>
        <begin position="721"/>
        <end position="760"/>
    </location>
</feature>
<feature type="domain" description="EGF-like" evidence="14">
    <location>
        <begin position="586"/>
        <end position="626"/>
    </location>
</feature>
<dbReference type="PROSITE" id="PS50993">
    <property type="entry name" value="NIDOGEN_G2"/>
    <property type="match status" value="1"/>
</dbReference>
<protein>
    <recommendedName>
        <fullName evidence="19">Nidogen</fullName>
    </recommendedName>
</protein>
<feature type="domain" description="NIDO" evidence="16">
    <location>
        <begin position="107"/>
        <end position="258"/>
    </location>
</feature>
<keyword evidence="10 12" id="KW-1015">Disulfide bond</keyword>
<dbReference type="Proteomes" id="UP000291343">
    <property type="component" value="Unassembled WGS sequence"/>
</dbReference>
<feature type="repeat" description="LDL-receptor class B" evidence="13">
    <location>
        <begin position="1160"/>
        <end position="1202"/>
    </location>
</feature>
<dbReference type="PROSITE" id="PS51120">
    <property type="entry name" value="LDLRB"/>
    <property type="match status" value="3"/>
</dbReference>
<dbReference type="InterPro" id="IPR006605">
    <property type="entry name" value="G2_nidogen/fibulin_G2F"/>
</dbReference>
<keyword evidence="9" id="KW-0130">Cell adhesion</keyword>
<sequence length="1338" mass="147069">MSNFVDLKMNLSIRALFVVLVLFNSLILCPALSIDEFYPHGSGNGDTVLATEDDVSSLEIFLKSPIRFYGELFSSIFVNSNGVLSFLTDIPSFFNIQFPLDYPVIAPLYTNVDLRGSGNVFYRETQAPNLLAKASDSIRSLYPNLASQFTASSLFITTWVDVGYFKKGSDKLNTYQVVIASDGDESFVQLLYKDNGIQWIQGTGSGSGLPDARAQAGFVSTDGRSYTLKGSGTDQIKNLDKWTNSDKPGLFTFRVGHVESSNVEPPQTTLDQDSETDLKQSCATSSTACHSQATCNDIESGICCICRSGFYGNGITCLKDGIPLRVNGKVHLNINGQVTPDVDLQAYIVTADSRSYIALSRVPEQVGSSLQLLAPFASVTGWLFAKQVADSKNGYQLSGGIFNHTMEMKWQNENDPYSIKITQRFLGLDVFDQLKLEAEVHGNLPRFLPNTHINMPDQTHHFTKISDGILRSQSTQTLHADNGQQYPVAIDQTIFFKENCGLESTNFKLRNARNLISFEDTEKIVRFALTTKISKVSDNDDPCLEGQVTCVANSSCLVEGDSFRCVCNPGFRTMYSGDGDDYGCVDINECSEGTATCDRNAICINQVGSFGCQCKPNFSGDGFHCTEMITSPCQADPSLCNQPFSYCANNSDISTCSCYQGFDKILRDNSSAFYCEDINECTSQDLVCHLDAVCENTPGSFECRCNPGFRGDGFYCNYIDEHDTCQAVACSADADCFEDPYDGAKCVCRTGFVGDGHTCRPQPYRGNENRSDCSSCSRYAYCRDGRCICNQGYSGNGLYCTVSSKTTLKTCLADTCWCPPNYVEESASSPICVLTEPSSSDPYGERYNETEYGDSCNKINNCHPDAQCIYITATESYHCRCNAGFEGDGFECTESEVSCHEVDLCDLNANCVYDAGSGKSICICNQGYQGDGTFCYKISSDSCNCHPDANCLSEPSSGQSYCQCRPGFSGDGVNVCQQTTQSPPNCNLLNNCAPTAACLFSNEHNDYRCVCRPGYEGDGLVCHKLESCRDDPSLCHKFASCVQISYNEFQCQCQPGFVGNGQKCREAYTGGDEFILVNQGMATLRVPFHPSKSDPGYPIQLKTEQIAIGLAADCVEGRVYWSDIMSRTIKSSAYNGSELEDFITEGIESPEGLVIDWKNRDLYWTDSRSDDISVMNLDSRETKKIVTSGLVNPRGIAVHPRRRKLYWSDWNRASPKLEYADLDGSNKAILVQGPAVQLPNSLAIDWQTDELCWADAGTKSIECISLSTNIRRTVVTNCSYPFGLAITTDKYYWTDWDTQKIESSWKHSGERAESIPVPLGGAGKLYGIVPVTGKCPPS</sequence>
<feature type="domain" description="EGF-like" evidence="14">
    <location>
        <begin position="677"/>
        <end position="717"/>
    </location>
</feature>
<evidence type="ECO:0008006" key="19">
    <source>
        <dbReference type="Google" id="ProtNLM"/>
    </source>
</evidence>
<dbReference type="InterPro" id="IPR009030">
    <property type="entry name" value="Growth_fac_rcpt_cys_sf"/>
</dbReference>
<dbReference type="GO" id="GO:0007160">
    <property type="term" value="P:cell-matrix adhesion"/>
    <property type="evidence" value="ECO:0007669"/>
    <property type="project" value="InterPro"/>
</dbReference>
<dbReference type="InParanoid" id="A0A482X120"/>
<evidence type="ECO:0000256" key="11">
    <source>
        <dbReference type="ARBA" id="ARBA00023180"/>
    </source>
</evidence>
<evidence type="ECO:0000313" key="18">
    <source>
        <dbReference type="Proteomes" id="UP000291343"/>
    </source>
</evidence>
<feature type="domain" description="EGF-like" evidence="14">
    <location>
        <begin position="539"/>
        <end position="577"/>
    </location>
</feature>
<dbReference type="InterPro" id="IPR000742">
    <property type="entry name" value="EGF"/>
</dbReference>
<feature type="domain" description="Nidogen G2 beta-barrel" evidence="15">
    <location>
        <begin position="322"/>
        <end position="543"/>
    </location>
</feature>
<dbReference type="Gene3D" id="2.40.155.10">
    <property type="entry name" value="Green fluorescent protein"/>
    <property type="match status" value="1"/>
</dbReference>
<evidence type="ECO:0000256" key="5">
    <source>
        <dbReference type="ARBA" id="ARBA00022729"/>
    </source>
</evidence>
<comment type="subcellular location">
    <subcellularLocation>
        <location evidence="1">Secreted</location>
        <location evidence="1">Extracellular space</location>
        <location evidence="1">Extracellular matrix</location>
        <location evidence="1">Basement membrane</location>
    </subcellularLocation>
</comment>
<comment type="caution">
    <text evidence="12">Lacks conserved residue(s) required for the propagation of feature annotation.</text>
</comment>
<evidence type="ECO:0000259" key="15">
    <source>
        <dbReference type="PROSITE" id="PS50993"/>
    </source>
</evidence>
<dbReference type="InterPro" id="IPR003886">
    <property type="entry name" value="NIDO_dom"/>
</dbReference>
<dbReference type="Gene3D" id="2.10.25.10">
    <property type="entry name" value="Laminin"/>
    <property type="match status" value="9"/>
</dbReference>
<dbReference type="GO" id="GO:0005604">
    <property type="term" value="C:basement membrane"/>
    <property type="evidence" value="ECO:0007669"/>
    <property type="project" value="UniProtKB-SubCell"/>
</dbReference>
<dbReference type="OrthoDB" id="6375837at2759"/>
<keyword evidence="7" id="KW-0106">Calcium</keyword>
<dbReference type="Pfam" id="PF00058">
    <property type="entry name" value="Ldl_recept_b"/>
    <property type="match status" value="3"/>
</dbReference>
<feature type="domain" description="EGF-like" evidence="14">
    <location>
        <begin position="852"/>
        <end position="891"/>
    </location>
</feature>
<keyword evidence="2" id="KW-0964">Secreted</keyword>
<dbReference type="FunFam" id="2.10.25.10:FF:000038">
    <property type="entry name" value="Fibrillin 2"/>
    <property type="match status" value="2"/>
</dbReference>
<gene>
    <name evidence="17" type="ORF">LSTR_LSTR001050</name>
</gene>
<dbReference type="SUPFAM" id="SSF54511">
    <property type="entry name" value="GFP-like"/>
    <property type="match status" value="1"/>
</dbReference>
<keyword evidence="6" id="KW-0677">Repeat</keyword>
<keyword evidence="8" id="KW-0084">Basement membrane</keyword>
<dbReference type="FunCoup" id="A0A482X120">
    <property type="interactions" value="30"/>
</dbReference>
<feature type="disulfide bond" evidence="12">
    <location>
        <begin position="945"/>
        <end position="962"/>
    </location>
</feature>
<dbReference type="STRING" id="195883.A0A482X120"/>
<dbReference type="EMBL" id="QKKF02019844">
    <property type="protein sequence ID" value="RZF39529.1"/>
    <property type="molecule type" value="Genomic_DNA"/>
</dbReference>
<evidence type="ECO:0000313" key="17">
    <source>
        <dbReference type="EMBL" id="RZF39529.1"/>
    </source>
</evidence>
<feature type="domain" description="EGF-like" evidence="14">
    <location>
        <begin position="1024"/>
        <end position="1065"/>
    </location>
</feature>
<dbReference type="SUPFAM" id="SSF63825">
    <property type="entry name" value="YWTD domain"/>
    <property type="match status" value="1"/>
</dbReference>
<dbReference type="InterPro" id="IPR000033">
    <property type="entry name" value="LDLR_classB_rpt"/>
</dbReference>
<organism evidence="17 18">
    <name type="scientific">Laodelphax striatellus</name>
    <name type="common">Small brown planthopper</name>
    <name type="synonym">Delphax striatella</name>
    <dbReference type="NCBI Taxonomy" id="195883"/>
    <lineage>
        <taxon>Eukaryota</taxon>
        <taxon>Metazoa</taxon>
        <taxon>Ecdysozoa</taxon>
        <taxon>Arthropoda</taxon>
        <taxon>Hexapoda</taxon>
        <taxon>Insecta</taxon>
        <taxon>Pterygota</taxon>
        <taxon>Neoptera</taxon>
        <taxon>Paraneoptera</taxon>
        <taxon>Hemiptera</taxon>
        <taxon>Auchenorrhyncha</taxon>
        <taxon>Fulgoroidea</taxon>
        <taxon>Delphacidae</taxon>
        <taxon>Criomorphinae</taxon>
        <taxon>Laodelphax</taxon>
    </lineage>
</organism>
<feature type="disulfide bond" evidence="12">
    <location>
        <begin position="862"/>
        <end position="879"/>
    </location>
</feature>
<dbReference type="Gene3D" id="2.120.10.30">
    <property type="entry name" value="TolB, C-terminal domain"/>
    <property type="match status" value="1"/>
</dbReference>
<dbReference type="Pfam" id="PF12947">
    <property type="entry name" value="EGF_3"/>
    <property type="match status" value="4"/>
</dbReference>
<feature type="domain" description="EGF-like" evidence="14">
    <location>
        <begin position="895"/>
        <end position="936"/>
    </location>
</feature>
<evidence type="ECO:0000259" key="14">
    <source>
        <dbReference type="PROSITE" id="PS50026"/>
    </source>
</evidence>
<evidence type="ECO:0000256" key="13">
    <source>
        <dbReference type="PROSITE-ProRule" id="PRU00461"/>
    </source>
</evidence>
<dbReference type="InterPro" id="IPR011042">
    <property type="entry name" value="6-blade_b-propeller_TolB-like"/>
</dbReference>
<evidence type="ECO:0000256" key="1">
    <source>
        <dbReference type="ARBA" id="ARBA00004302"/>
    </source>
</evidence>
<evidence type="ECO:0000256" key="4">
    <source>
        <dbReference type="ARBA" id="ARBA00022536"/>
    </source>
</evidence>
<dbReference type="InterPro" id="IPR024731">
    <property type="entry name" value="NELL2-like_EGF"/>
</dbReference>
<dbReference type="SMR" id="A0A482X120"/>
<dbReference type="SMART" id="SM00135">
    <property type="entry name" value="LY"/>
    <property type="match status" value="5"/>
</dbReference>
<dbReference type="GO" id="GO:0005509">
    <property type="term" value="F:calcium ion binding"/>
    <property type="evidence" value="ECO:0007669"/>
    <property type="project" value="InterPro"/>
</dbReference>
<evidence type="ECO:0000256" key="10">
    <source>
        <dbReference type="ARBA" id="ARBA00023157"/>
    </source>
</evidence>
<dbReference type="InterPro" id="IPR001881">
    <property type="entry name" value="EGF-like_Ca-bd_dom"/>
</dbReference>
<keyword evidence="11" id="KW-0325">Glycoprotein</keyword>
<dbReference type="SUPFAM" id="SSF57196">
    <property type="entry name" value="EGF/Laminin"/>
    <property type="match status" value="2"/>
</dbReference>
<feature type="repeat" description="LDL-receptor class B" evidence="13">
    <location>
        <begin position="1203"/>
        <end position="1248"/>
    </location>
</feature>
<dbReference type="PROSITE" id="PS51220">
    <property type="entry name" value="NIDO"/>
    <property type="match status" value="1"/>
</dbReference>
<comment type="caution">
    <text evidence="17">The sequence shown here is derived from an EMBL/GenBank/DDBJ whole genome shotgun (WGS) entry which is preliminary data.</text>
</comment>
<keyword evidence="4 12" id="KW-0245">EGF-like domain</keyword>
<dbReference type="PROSITE" id="PS01187">
    <property type="entry name" value="EGF_CA"/>
    <property type="match status" value="2"/>
</dbReference>
<dbReference type="SMART" id="SM00682">
    <property type="entry name" value="G2F"/>
    <property type="match status" value="1"/>
</dbReference>
<feature type="domain" description="EGF-like" evidence="14">
    <location>
        <begin position="939"/>
        <end position="977"/>
    </location>
</feature>
<dbReference type="PROSITE" id="PS01186">
    <property type="entry name" value="EGF_2"/>
    <property type="match status" value="7"/>
</dbReference>
<dbReference type="PANTHER" id="PTHR24050:SF28">
    <property type="entry name" value="UROMODULIN-LIKE"/>
    <property type="match status" value="1"/>
</dbReference>
<dbReference type="Pfam" id="PF07474">
    <property type="entry name" value="G2F"/>
    <property type="match status" value="1"/>
</dbReference>
<evidence type="ECO:0000259" key="16">
    <source>
        <dbReference type="PROSITE" id="PS51220"/>
    </source>
</evidence>
<evidence type="ECO:0000256" key="3">
    <source>
        <dbReference type="ARBA" id="ARBA00022530"/>
    </source>
</evidence>
<dbReference type="SMART" id="SM00181">
    <property type="entry name" value="EGF"/>
    <property type="match status" value="12"/>
</dbReference>
<keyword evidence="3" id="KW-0272">Extracellular matrix</keyword>
<dbReference type="FunFam" id="2.120.10.30:FF:000241">
    <property type="entry name" value="Low-density lipoprotein receptor-related protein 6"/>
    <property type="match status" value="1"/>
</dbReference>
<dbReference type="Pfam" id="PF06119">
    <property type="entry name" value="NIDO"/>
    <property type="match status" value="1"/>
</dbReference>
<evidence type="ECO:0000256" key="9">
    <source>
        <dbReference type="ARBA" id="ARBA00022889"/>
    </source>
</evidence>
<dbReference type="SMART" id="SM00539">
    <property type="entry name" value="NIDO"/>
    <property type="match status" value="1"/>
</dbReference>